<keyword evidence="1" id="KW-0732">Signal</keyword>
<dbReference type="OrthoDB" id="8123539at2759"/>
<comment type="caution">
    <text evidence="2">The sequence shown here is derived from an EMBL/GenBank/DDBJ whole genome shotgun (WGS) entry which is preliminary data.</text>
</comment>
<reference evidence="2" key="1">
    <citation type="submission" date="2021-02" db="EMBL/GenBank/DDBJ databases">
        <authorList>
            <person name="Nowell W R."/>
        </authorList>
    </citation>
    <scope>NUCLEOTIDE SEQUENCE</scope>
</reference>
<evidence type="ECO:0000256" key="1">
    <source>
        <dbReference type="SAM" id="SignalP"/>
    </source>
</evidence>
<gene>
    <name evidence="3" type="ORF">FNK824_LOCUS34302</name>
    <name evidence="2" type="ORF">RFH988_LOCUS35813</name>
</gene>
<protein>
    <submittedName>
        <fullName evidence="2">Uncharacterized protein</fullName>
    </submittedName>
</protein>
<evidence type="ECO:0000313" key="2">
    <source>
        <dbReference type="EMBL" id="CAF1427719.1"/>
    </source>
</evidence>
<dbReference type="EMBL" id="CAJNOO010005689">
    <property type="protein sequence ID" value="CAF1427719.1"/>
    <property type="molecule type" value="Genomic_DNA"/>
</dbReference>
<evidence type="ECO:0000313" key="4">
    <source>
        <dbReference type="Proteomes" id="UP000663882"/>
    </source>
</evidence>
<name>A0A815N679_9BILA</name>
<dbReference type="Proteomes" id="UP000663874">
    <property type="component" value="Unassembled WGS sequence"/>
</dbReference>
<feature type="signal peptide" evidence="1">
    <location>
        <begin position="1"/>
        <end position="17"/>
    </location>
</feature>
<accession>A0A815N679</accession>
<sequence>MRMFGSLLLSCFSSAYINKFAFEPCQRIEWICNSCHNSFSKEDIPARSIIAKNLVGGHFPDEIQVLNDLEWHLIALRLPFMKMISLPKGGQKGCKDPVICVPSEV</sequence>
<proteinExistence type="predicted"/>
<feature type="chain" id="PRO_5036412049" evidence="1">
    <location>
        <begin position="18"/>
        <end position="105"/>
    </location>
</feature>
<dbReference type="Proteomes" id="UP000663882">
    <property type="component" value="Unassembled WGS sequence"/>
</dbReference>
<evidence type="ECO:0000313" key="3">
    <source>
        <dbReference type="EMBL" id="CAF4163323.1"/>
    </source>
</evidence>
<dbReference type="AlphaFoldDB" id="A0A815N679"/>
<dbReference type="EMBL" id="CAJOBE010013341">
    <property type="protein sequence ID" value="CAF4163323.1"/>
    <property type="molecule type" value="Genomic_DNA"/>
</dbReference>
<organism evidence="2 4">
    <name type="scientific">Rotaria sordida</name>
    <dbReference type="NCBI Taxonomy" id="392033"/>
    <lineage>
        <taxon>Eukaryota</taxon>
        <taxon>Metazoa</taxon>
        <taxon>Spiralia</taxon>
        <taxon>Gnathifera</taxon>
        <taxon>Rotifera</taxon>
        <taxon>Eurotatoria</taxon>
        <taxon>Bdelloidea</taxon>
        <taxon>Philodinida</taxon>
        <taxon>Philodinidae</taxon>
        <taxon>Rotaria</taxon>
    </lineage>
</organism>